<sequence>MVGRRHGNHEIAEKLAEAGELAARGKNQHEIAKALGISVMTYHRWRKQYDTERDEPSTETARSVRSDETATATGPSYSPSSGPRERTRDVRELEQENLRLRRLVTDLLLEKMALEDELDRGPRDRARQVRAR</sequence>
<dbReference type="Proteomes" id="UP000248863">
    <property type="component" value="Unassembled WGS sequence"/>
</dbReference>
<evidence type="ECO:0000256" key="1">
    <source>
        <dbReference type="SAM" id="MobiDB-lite"/>
    </source>
</evidence>
<dbReference type="AlphaFoldDB" id="A0A327KW95"/>
<name>A0A327KW95_9BRAD</name>
<dbReference type="Gene3D" id="1.10.10.60">
    <property type="entry name" value="Homeodomain-like"/>
    <property type="match status" value="1"/>
</dbReference>
<evidence type="ECO:0000313" key="3">
    <source>
        <dbReference type="Proteomes" id="UP000248863"/>
    </source>
</evidence>
<dbReference type="RefSeq" id="WP_111355086.1">
    <property type="nucleotide sequence ID" value="NZ_NHSK01000154.1"/>
</dbReference>
<feature type="compositionally biased region" description="Basic and acidic residues" evidence="1">
    <location>
        <begin position="83"/>
        <end position="93"/>
    </location>
</feature>
<dbReference type="Pfam" id="PF13384">
    <property type="entry name" value="HTH_23"/>
    <property type="match status" value="1"/>
</dbReference>
<feature type="region of interest" description="Disordered" evidence="1">
    <location>
        <begin position="113"/>
        <end position="132"/>
    </location>
</feature>
<keyword evidence="3" id="KW-1185">Reference proteome</keyword>
<comment type="caution">
    <text evidence="2">The sequence shown here is derived from an EMBL/GenBank/DDBJ whole genome shotgun (WGS) entry which is preliminary data.</text>
</comment>
<dbReference type="SUPFAM" id="SSF46689">
    <property type="entry name" value="Homeodomain-like"/>
    <property type="match status" value="1"/>
</dbReference>
<gene>
    <name evidence="2" type="ORF">CH338_00550</name>
</gene>
<organism evidence="2 3">
    <name type="scientific">Rhodoplanes elegans</name>
    <dbReference type="NCBI Taxonomy" id="29408"/>
    <lineage>
        <taxon>Bacteria</taxon>
        <taxon>Pseudomonadati</taxon>
        <taxon>Pseudomonadota</taxon>
        <taxon>Alphaproteobacteria</taxon>
        <taxon>Hyphomicrobiales</taxon>
        <taxon>Nitrobacteraceae</taxon>
        <taxon>Rhodoplanes</taxon>
    </lineage>
</organism>
<evidence type="ECO:0000313" key="2">
    <source>
        <dbReference type="EMBL" id="RAI42274.1"/>
    </source>
</evidence>
<accession>A0A327KW95</accession>
<dbReference type="EMBL" id="NPEU01000002">
    <property type="protein sequence ID" value="RAI42274.1"/>
    <property type="molecule type" value="Genomic_DNA"/>
</dbReference>
<evidence type="ECO:0008006" key="4">
    <source>
        <dbReference type="Google" id="ProtNLM"/>
    </source>
</evidence>
<feature type="compositionally biased region" description="Basic and acidic residues" evidence="1">
    <location>
        <begin position="49"/>
        <end position="68"/>
    </location>
</feature>
<dbReference type="OrthoDB" id="9809060at2"/>
<feature type="compositionally biased region" description="Polar residues" evidence="1">
    <location>
        <begin position="69"/>
        <end position="81"/>
    </location>
</feature>
<dbReference type="InterPro" id="IPR009057">
    <property type="entry name" value="Homeodomain-like_sf"/>
</dbReference>
<proteinExistence type="predicted"/>
<reference evidence="2 3" key="1">
    <citation type="submission" date="2017-07" db="EMBL/GenBank/DDBJ databases">
        <title>Draft Genome Sequences of Select Purple Nonsulfur Bacteria.</title>
        <authorList>
            <person name="Lasarre B."/>
            <person name="Mckinlay J.B."/>
        </authorList>
    </citation>
    <scope>NUCLEOTIDE SEQUENCE [LARGE SCALE GENOMIC DNA]</scope>
    <source>
        <strain evidence="2 3">DSM 11907</strain>
    </source>
</reference>
<feature type="region of interest" description="Disordered" evidence="1">
    <location>
        <begin position="49"/>
        <end position="93"/>
    </location>
</feature>
<protein>
    <recommendedName>
        <fullName evidence="4">Transposase</fullName>
    </recommendedName>
</protein>